<dbReference type="GO" id="GO:0004222">
    <property type="term" value="F:metalloendopeptidase activity"/>
    <property type="evidence" value="ECO:0007669"/>
    <property type="project" value="InterPro"/>
</dbReference>
<dbReference type="GO" id="GO:0005739">
    <property type="term" value="C:mitochondrion"/>
    <property type="evidence" value="ECO:0007669"/>
    <property type="project" value="GOC"/>
</dbReference>
<name>A0A061RQE8_9CHLO</name>
<evidence type="ECO:0000256" key="1">
    <source>
        <dbReference type="ARBA" id="ARBA00009915"/>
    </source>
</evidence>
<protein>
    <recommendedName>
        <fullName evidence="6">Mitochondrial inner membrane protease ATP23</fullName>
        <ecNumber evidence="6">3.4.24.-</ecNumber>
    </recommendedName>
</protein>
<evidence type="ECO:0000313" key="7">
    <source>
        <dbReference type="EMBL" id="JAC73014.1"/>
    </source>
</evidence>
<sequence length="172" mass="19037">MHLAGALLYASWWKSFSRLGVQSTANSPRSVDSKIAKIRSCDSAVVGGFAPGVGVVLCHNHLGTQDEVNRSLTHELIHAYDHCRGANLDWSDCHHHACSEVRAANLSGDCHWSQEFLRGNFSLQAQHQACVRRRALLSVAMNPNCPEPKAKEAVDAVFDTCFRDTRPFDRIP</sequence>
<evidence type="ECO:0000256" key="4">
    <source>
        <dbReference type="ARBA" id="ARBA00022801"/>
    </source>
</evidence>
<dbReference type="GO" id="GO:0033615">
    <property type="term" value="P:mitochondrial proton-transporting ATP synthase complex assembly"/>
    <property type="evidence" value="ECO:0007669"/>
    <property type="project" value="TreeGrafter"/>
</dbReference>
<dbReference type="PANTHER" id="PTHR21711">
    <property type="entry name" value="MITOCHONDRIAL INNER MEMBRANE PROTEASE"/>
    <property type="match status" value="1"/>
</dbReference>
<evidence type="ECO:0000256" key="3">
    <source>
        <dbReference type="ARBA" id="ARBA00022723"/>
    </source>
</evidence>
<dbReference type="AlphaFoldDB" id="A0A061RQE8"/>
<keyword evidence="5 6" id="KW-0482">Metalloprotease</keyword>
<keyword evidence="4 6" id="KW-0378">Hydrolase</keyword>
<evidence type="ECO:0000256" key="5">
    <source>
        <dbReference type="ARBA" id="ARBA00023049"/>
    </source>
</evidence>
<keyword evidence="2 6" id="KW-0645">Protease</keyword>
<dbReference type="Pfam" id="PF09768">
    <property type="entry name" value="Peptidase_M76"/>
    <property type="match status" value="1"/>
</dbReference>
<evidence type="ECO:0000256" key="6">
    <source>
        <dbReference type="RuleBase" id="RU364057"/>
    </source>
</evidence>
<organism evidence="7">
    <name type="scientific">Tetraselmis sp. GSL018</name>
    <dbReference type="NCBI Taxonomy" id="582737"/>
    <lineage>
        <taxon>Eukaryota</taxon>
        <taxon>Viridiplantae</taxon>
        <taxon>Chlorophyta</taxon>
        <taxon>core chlorophytes</taxon>
        <taxon>Chlorodendrophyceae</taxon>
        <taxon>Chlorodendrales</taxon>
        <taxon>Chlorodendraceae</taxon>
        <taxon>Tetraselmis</taxon>
    </lineage>
</organism>
<accession>A0A061RQE8</accession>
<comment type="similarity">
    <text evidence="1 6">Belongs to the peptidase M76 family.</text>
</comment>
<evidence type="ECO:0000256" key="2">
    <source>
        <dbReference type="ARBA" id="ARBA00022670"/>
    </source>
</evidence>
<dbReference type="GO" id="GO:0046872">
    <property type="term" value="F:metal ion binding"/>
    <property type="evidence" value="ECO:0007669"/>
    <property type="project" value="UniProtKB-KW"/>
</dbReference>
<dbReference type="PANTHER" id="PTHR21711:SF0">
    <property type="entry name" value="MITOCHONDRIAL INNER MEMBRANE PROTEASE ATP23 HOMOLOG"/>
    <property type="match status" value="1"/>
</dbReference>
<dbReference type="EC" id="3.4.24.-" evidence="6"/>
<dbReference type="EMBL" id="GBEZ01012921">
    <property type="protein sequence ID" value="JAC73014.1"/>
    <property type="molecule type" value="Transcribed_RNA"/>
</dbReference>
<proteinExistence type="inferred from homology"/>
<keyword evidence="3 6" id="KW-0479">Metal-binding</keyword>
<reference evidence="7" key="1">
    <citation type="submission" date="2014-05" db="EMBL/GenBank/DDBJ databases">
        <title>The transcriptome of the halophilic microalga Tetraselmis sp. GSL018 isolated from the Great Salt Lake, Utah.</title>
        <authorList>
            <person name="Jinkerson R.E."/>
            <person name="D'Adamo S."/>
            <person name="Posewitz M.C."/>
        </authorList>
    </citation>
    <scope>NUCLEOTIDE SEQUENCE</scope>
    <source>
        <strain evidence="7">GSL018</strain>
    </source>
</reference>
<dbReference type="InterPro" id="IPR019165">
    <property type="entry name" value="Peptidase_M76_ATP23"/>
</dbReference>
<dbReference type="MEROPS" id="M76.001"/>
<dbReference type="GO" id="GO:0034982">
    <property type="term" value="P:mitochondrial protein processing"/>
    <property type="evidence" value="ECO:0007669"/>
    <property type="project" value="TreeGrafter"/>
</dbReference>
<gene>
    <name evidence="7" type="primary">ATP23</name>
    <name evidence="7" type="ORF">TSPGSL018_29944</name>
</gene>